<reference evidence="7 8" key="1">
    <citation type="submission" date="2017-06" db="EMBL/GenBank/DDBJ databases">
        <authorList>
            <person name="Kim H.J."/>
            <person name="Triplett B.A."/>
        </authorList>
    </citation>
    <scope>NUCLEOTIDE SEQUENCE [LARGE SCALE GENOMIC DNA]</scope>
    <source>
        <strain evidence="7 8">DSM 14713</strain>
    </source>
</reference>
<dbReference type="PROSITE" id="PS50045">
    <property type="entry name" value="SIGMA54_INTERACT_4"/>
    <property type="match status" value="1"/>
</dbReference>
<dbReference type="EMBL" id="CP022163">
    <property type="protein sequence ID" value="ATB27023.1"/>
    <property type="molecule type" value="Genomic_DNA"/>
</dbReference>
<dbReference type="GO" id="GO:0006355">
    <property type="term" value="P:regulation of DNA-templated transcription"/>
    <property type="evidence" value="ECO:0007669"/>
    <property type="project" value="InterPro"/>
</dbReference>
<dbReference type="Gene3D" id="1.10.8.60">
    <property type="match status" value="1"/>
</dbReference>
<keyword evidence="5" id="KW-0804">Transcription</keyword>
<dbReference type="Proteomes" id="UP000217289">
    <property type="component" value="Chromosome"/>
</dbReference>
<dbReference type="Gene3D" id="3.40.50.300">
    <property type="entry name" value="P-loop containing nucleotide triphosphate hydrolases"/>
    <property type="match status" value="1"/>
</dbReference>
<protein>
    <submittedName>
        <fullName evidence="7">AAA family ATPase</fullName>
    </submittedName>
</protein>
<dbReference type="InterPro" id="IPR058031">
    <property type="entry name" value="AAA_lid_NorR"/>
</dbReference>
<keyword evidence="2" id="KW-0067">ATP-binding</keyword>
<dbReference type="AlphaFoldDB" id="A0A250I756"/>
<dbReference type="PROSITE" id="PS00688">
    <property type="entry name" value="SIGMA54_INTERACT_3"/>
    <property type="match status" value="1"/>
</dbReference>
<dbReference type="CDD" id="cd00009">
    <property type="entry name" value="AAA"/>
    <property type="match status" value="1"/>
</dbReference>
<dbReference type="SMART" id="SM00382">
    <property type="entry name" value="AAA"/>
    <property type="match status" value="1"/>
</dbReference>
<keyword evidence="3" id="KW-0805">Transcription regulation</keyword>
<dbReference type="Pfam" id="PF25601">
    <property type="entry name" value="AAA_lid_14"/>
    <property type="match status" value="1"/>
</dbReference>
<dbReference type="PANTHER" id="PTHR32071">
    <property type="entry name" value="TRANSCRIPTIONAL REGULATORY PROTEIN"/>
    <property type="match status" value="1"/>
</dbReference>
<keyword evidence="4" id="KW-0238">DNA-binding</keyword>
<dbReference type="InterPro" id="IPR002078">
    <property type="entry name" value="Sigma_54_int"/>
</dbReference>
<feature type="domain" description="Sigma-54 factor interaction" evidence="6">
    <location>
        <begin position="222"/>
        <end position="453"/>
    </location>
</feature>
<dbReference type="InterPro" id="IPR025944">
    <property type="entry name" value="Sigma_54_int_dom_CS"/>
</dbReference>
<dbReference type="SUPFAM" id="SSF52540">
    <property type="entry name" value="P-loop containing nucleoside triphosphate hydrolases"/>
    <property type="match status" value="1"/>
</dbReference>
<evidence type="ECO:0000256" key="1">
    <source>
        <dbReference type="ARBA" id="ARBA00022741"/>
    </source>
</evidence>
<evidence type="ECO:0000313" key="7">
    <source>
        <dbReference type="EMBL" id="ATB27023.1"/>
    </source>
</evidence>
<evidence type="ECO:0000256" key="4">
    <source>
        <dbReference type="ARBA" id="ARBA00023125"/>
    </source>
</evidence>
<keyword evidence="8" id="KW-1185">Reference proteome</keyword>
<keyword evidence="1" id="KW-0547">Nucleotide-binding</keyword>
<evidence type="ECO:0000313" key="8">
    <source>
        <dbReference type="Proteomes" id="UP000217289"/>
    </source>
</evidence>
<dbReference type="Pfam" id="PF00158">
    <property type="entry name" value="Sigma54_activat"/>
    <property type="match status" value="1"/>
</dbReference>
<evidence type="ECO:0000256" key="5">
    <source>
        <dbReference type="ARBA" id="ARBA00023163"/>
    </source>
</evidence>
<name>A0A250I756_9BACT</name>
<dbReference type="InterPro" id="IPR027417">
    <property type="entry name" value="P-loop_NTPase"/>
</dbReference>
<sequence length="587" mass="65550">MSEEPPNLLATLIVEQSFEGAAARVLRSMLETAERTLAASGFAESGRILRGALHLRPEASYRRLAILERTPEPGQDSLWQELDTTTGTLSPSLLASATAWRSVVEHRRAIAIDVNLGLIRPCEAPQEQQRLATPRHGFSTEGSRQRFLERQVTHVCVLPLRSPGGNIEGMVSLEAKCPAAMGREFIWSQCAKTLQFLADVSAPYLLHLPSRPVATPPEDPLLPVVGATLSGMLPMLRIFAAQDETLLLSGATGVGKSRLAHWCHAQSAQRTGPFEVLELLNVPEELQMAELFGWRKGAFTHALRDTQGSIARAEGGTLFIDEIDKLSLRAQAGLLQVLERRTYRVLGDSGSERRANVRFIIGTNVDLRAAVREGRFREDLFYRIHVLPILLSPLDERRDEIPLWARYMLQRRHRESKSEGRAVLTNEAEQLLSSRSWPGNLRQLDNVLRRAYTLALVGQATSPNMELQGRHVIQALSYEEPSERRPLTEQLLSAAAAFVTEAQRPQSRALDLDMTEAFRGIVLAVAARRLGREEAYRLLGKEQVVKSRNHQRMLRRELEKVASLYEALGSQGFPFSDLLDAEPETKR</sequence>
<dbReference type="RefSeq" id="WP_245919388.1">
    <property type="nucleotide sequence ID" value="NZ_CP022163.1"/>
</dbReference>
<dbReference type="InterPro" id="IPR003593">
    <property type="entry name" value="AAA+_ATPase"/>
</dbReference>
<organism evidence="7 8">
    <name type="scientific">Melittangium boletus DSM 14713</name>
    <dbReference type="NCBI Taxonomy" id="1294270"/>
    <lineage>
        <taxon>Bacteria</taxon>
        <taxon>Pseudomonadati</taxon>
        <taxon>Myxococcota</taxon>
        <taxon>Myxococcia</taxon>
        <taxon>Myxococcales</taxon>
        <taxon>Cystobacterineae</taxon>
        <taxon>Archangiaceae</taxon>
        <taxon>Melittangium</taxon>
    </lineage>
</organism>
<accession>A0A250I756</accession>
<dbReference type="GO" id="GO:0003677">
    <property type="term" value="F:DNA binding"/>
    <property type="evidence" value="ECO:0007669"/>
    <property type="project" value="UniProtKB-KW"/>
</dbReference>
<dbReference type="InterPro" id="IPR025943">
    <property type="entry name" value="Sigma_54_int_dom_ATP-bd_2"/>
</dbReference>
<evidence type="ECO:0000256" key="2">
    <source>
        <dbReference type="ARBA" id="ARBA00022840"/>
    </source>
</evidence>
<dbReference type="GO" id="GO:0005524">
    <property type="term" value="F:ATP binding"/>
    <property type="evidence" value="ECO:0007669"/>
    <property type="project" value="UniProtKB-KW"/>
</dbReference>
<gene>
    <name evidence="7" type="ORF">MEBOL_000458</name>
</gene>
<proteinExistence type="predicted"/>
<evidence type="ECO:0000256" key="3">
    <source>
        <dbReference type="ARBA" id="ARBA00023015"/>
    </source>
</evidence>
<dbReference type="KEGG" id="mbd:MEBOL_000458"/>
<evidence type="ECO:0000259" key="6">
    <source>
        <dbReference type="PROSITE" id="PS50045"/>
    </source>
</evidence>
<dbReference type="PROSITE" id="PS00676">
    <property type="entry name" value="SIGMA54_INTERACT_2"/>
    <property type="match status" value="1"/>
</dbReference>